<feature type="region of interest" description="Disordered" evidence="1">
    <location>
        <begin position="318"/>
        <end position="339"/>
    </location>
</feature>
<reference evidence="4" key="1">
    <citation type="journal article" date="2023" name="Mol. Phylogenet. Evol.">
        <title>Genome-scale phylogeny and comparative genomics of the fungal order Sordariales.</title>
        <authorList>
            <person name="Hensen N."/>
            <person name="Bonometti L."/>
            <person name="Westerberg I."/>
            <person name="Brannstrom I.O."/>
            <person name="Guillou S."/>
            <person name="Cros-Aarteil S."/>
            <person name="Calhoun S."/>
            <person name="Haridas S."/>
            <person name="Kuo A."/>
            <person name="Mondo S."/>
            <person name="Pangilinan J."/>
            <person name="Riley R."/>
            <person name="LaButti K."/>
            <person name="Andreopoulos B."/>
            <person name="Lipzen A."/>
            <person name="Chen C."/>
            <person name="Yan M."/>
            <person name="Daum C."/>
            <person name="Ng V."/>
            <person name="Clum A."/>
            <person name="Steindorff A."/>
            <person name="Ohm R.A."/>
            <person name="Martin F."/>
            <person name="Silar P."/>
            <person name="Natvig D.O."/>
            <person name="Lalanne C."/>
            <person name="Gautier V."/>
            <person name="Ament-Velasquez S.L."/>
            <person name="Kruys A."/>
            <person name="Hutchinson M.I."/>
            <person name="Powell A.J."/>
            <person name="Barry K."/>
            <person name="Miller A.N."/>
            <person name="Grigoriev I.V."/>
            <person name="Debuchy R."/>
            <person name="Gladieux P."/>
            <person name="Hiltunen Thoren M."/>
            <person name="Johannesson H."/>
        </authorList>
    </citation>
    <scope>NUCLEOTIDE SEQUENCE</scope>
    <source>
        <strain evidence="4">CBS 958.72</strain>
    </source>
</reference>
<feature type="compositionally biased region" description="Basic and acidic residues" evidence="1">
    <location>
        <begin position="55"/>
        <end position="69"/>
    </location>
</feature>
<keyword evidence="2" id="KW-0812">Transmembrane</keyword>
<evidence type="ECO:0000256" key="1">
    <source>
        <dbReference type="SAM" id="MobiDB-lite"/>
    </source>
</evidence>
<accession>A0AAE0TXX0</accession>
<dbReference type="Proteomes" id="UP001287356">
    <property type="component" value="Unassembled WGS sequence"/>
</dbReference>
<comment type="caution">
    <text evidence="4">The sequence shown here is derived from an EMBL/GenBank/DDBJ whole genome shotgun (WGS) entry which is preliminary data.</text>
</comment>
<feature type="compositionally biased region" description="Polar residues" evidence="1">
    <location>
        <begin position="37"/>
        <end position="54"/>
    </location>
</feature>
<protein>
    <submittedName>
        <fullName evidence="4">HotDog domain-containing protein</fullName>
    </submittedName>
</protein>
<evidence type="ECO:0000313" key="4">
    <source>
        <dbReference type="EMBL" id="KAK3383526.1"/>
    </source>
</evidence>
<name>A0AAE0TXX0_9PEZI</name>
<sequence>MTVRIRHHDILRLLARHQGLRPALTRTRLSAHQQIQARIQSSRPRLQALSTSATRDQDRPDRHGPDARHQPPPPPPVVADPQSPVVAPKPKPKTRRAVRRLIFAATFLLVGTVAGSVLRVVVHPPDPAVPGTEKDRITTEILHKEAEKLPVFQALSADPAWESWDAYNTLTPEHRAQHIAAGAMGGSRGVGGYQRIFYKASTGELTSVIYFGHSITGWPGVVHGGAIATILDESCARAAFKQWGGMSGMTANLKLAYIRPTRSDNFYLVRVRPVPDDELPEEDRGKRHYKSFVDASVEEARTGNVAVVAKALFVGGSGKDGKASYGKWKGSGLDENARF</sequence>
<dbReference type="InterPro" id="IPR006683">
    <property type="entry name" value="Thioestr_dom"/>
</dbReference>
<dbReference type="PANTHER" id="PTHR47260:SF1">
    <property type="entry name" value="UPF0644 PROTEIN PB2B4.06"/>
    <property type="match status" value="1"/>
</dbReference>
<keyword evidence="5" id="KW-1185">Reference proteome</keyword>
<evidence type="ECO:0000313" key="5">
    <source>
        <dbReference type="Proteomes" id="UP001287356"/>
    </source>
</evidence>
<feature type="compositionally biased region" description="Low complexity" evidence="1">
    <location>
        <begin position="79"/>
        <end position="88"/>
    </location>
</feature>
<organism evidence="4 5">
    <name type="scientific">Lasiosphaeria ovina</name>
    <dbReference type="NCBI Taxonomy" id="92902"/>
    <lineage>
        <taxon>Eukaryota</taxon>
        <taxon>Fungi</taxon>
        <taxon>Dikarya</taxon>
        <taxon>Ascomycota</taxon>
        <taxon>Pezizomycotina</taxon>
        <taxon>Sordariomycetes</taxon>
        <taxon>Sordariomycetidae</taxon>
        <taxon>Sordariales</taxon>
        <taxon>Lasiosphaeriaceae</taxon>
        <taxon>Lasiosphaeria</taxon>
    </lineage>
</organism>
<dbReference type="SUPFAM" id="SSF54637">
    <property type="entry name" value="Thioesterase/thiol ester dehydrase-isomerase"/>
    <property type="match status" value="1"/>
</dbReference>
<dbReference type="PANTHER" id="PTHR47260">
    <property type="entry name" value="UPF0644 PROTEIN PB2B4.06"/>
    <property type="match status" value="1"/>
</dbReference>
<evidence type="ECO:0000256" key="2">
    <source>
        <dbReference type="SAM" id="Phobius"/>
    </source>
</evidence>
<dbReference type="Pfam" id="PF03061">
    <property type="entry name" value="4HBT"/>
    <property type="match status" value="1"/>
</dbReference>
<feature type="transmembrane region" description="Helical" evidence="2">
    <location>
        <begin position="101"/>
        <end position="122"/>
    </location>
</feature>
<feature type="domain" description="Thioesterase" evidence="3">
    <location>
        <begin position="220"/>
        <end position="273"/>
    </location>
</feature>
<proteinExistence type="predicted"/>
<feature type="region of interest" description="Disordered" evidence="1">
    <location>
        <begin position="37"/>
        <end position="94"/>
    </location>
</feature>
<evidence type="ECO:0000259" key="3">
    <source>
        <dbReference type="Pfam" id="PF03061"/>
    </source>
</evidence>
<dbReference type="InterPro" id="IPR052061">
    <property type="entry name" value="PTE-AB_protein"/>
</dbReference>
<dbReference type="EMBL" id="JAULSN010000001">
    <property type="protein sequence ID" value="KAK3383526.1"/>
    <property type="molecule type" value="Genomic_DNA"/>
</dbReference>
<dbReference type="AlphaFoldDB" id="A0AAE0TXX0"/>
<dbReference type="InterPro" id="IPR029069">
    <property type="entry name" value="HotDog_dom_sf"/>
</dbReference>
<dbReference type="CDD" id="cd03443">
    <property type="entry name" value="PaaI_thioesterase"/>
    <property type="match status" value="1"/>
</dbReference>
<reference evidence="4" key="2">
    <citation type="submission" date="2023-06" db="EMBL/GenBank/DDBJ databases">
        <authorList>
            <consortium name="Lawrence Berkeley National Laboratory"/>
            <person name="Haridas S."/>
            <person name="Hensen N."/>
            <person name="Bonometti L."/>
            <person name="Westerberg I."/>
            <person name="Brannstrom I.O."/>
            <person name="Guillou S."/>
            <person name="Cros-Aarteil S."/>
            <person name="Calhoun S."/>
            <person name="Kuo A."/>
            <person name="Mondo S."/>
            <person name="Pangilinan J."/>
            <person name="Riley R."/>
            <person name="Labutti K."/>
            <person name="Andreopoulos B."/>
            <person name="Lipzen A."/>
            <person name="Chen C."/>
            <person name="Yanf M."/>
            <person name="Daum C."/>
            <person name="Ng V."/>
            <person name="Clum A."/>
            <person name="Steindorff A."/>
            <person name="Ohm R."/>
            <person name="Martin F."/>
            <person name="Silar P."/>
            <person name="Natvig D."/>
            <person name="Lalanne C."/>
            <person name="Gautier V."/>
            <person name="Ament-Velasquez S.L."/>
            <person name="Kruys A."/>
            <person name="Hutchinson M.I."/>
            <person name="Powell A.J."/>
            <person name="Barry K."/>
            <person name="Miller A.N."/>
            <person name="Grigoriev I.V."/>
            <person name="Debuchy R."/>
            <person name="Gladieux P."/>
            <person name="Thoren M.H."/>
            <person name="Johannesson H."/>
        </authorList>
    </citation>
    <scope>NUCLEOTIDE SEQUENCE</scope>
    <source>
        <strain evidence="4">CBS 958.72</strain>
    </source>
</reference>
<gene>
    <name evidence="4" type="ORF">B0T24DRAFT_605312</name>
</gene>
<keyword evidence="2" id="KW-1133">Transmembrane helix</keyword>
<dbReference type="Gene3D" id="3.10.129.10">
    <property type="entry name" value="Hotdog Thioesterase"/>
    <property type="match status" value="1"/>
</dbReference>
<keyword evidence="2" id="KW-0472">Membrane</keyword>